<dbReference type="SMART" id="SM00530">
    <property type="entry name" value="HTH_XRE"/>
    <property type="match status" value="1"/>
</dbReference>
<dbReference type="PROSITE" id="PS50943">
    <property type="entry name" value="HTH_CROC1"/>
    <property type="match status" value="1"/>
</dbReference>
<dbReference type="EMBL" id="MRYD01000188">
    <property type="protein sequence ID" value="OSZ57477.1"/>
    <property type="molecule type" value="Genomic_DNA"/>
</dbReference>
<evidence type="ECO:0000313" key="3">
    <source>
        <dbReference type="Proteomes" id="UP000194266"/>
    </source>
</evidence>
<sequence>MGQSELGAYLTARRAGVTPAEANLPATGHRRVPGLRREEVALLAGVSADYYTRLEQGRERTPSAQVLDALAVALRLDEDGRLHLFRLAGLGPRPRAAAVSAQVEPSLSALMDSWPHNPAVVHNRAYDVLASNAIADALFHGWTHSRNLMHVVFTDPAARVFYRDWHDVARNAVAGFRLGHGAAPDDPRVRQVLAELLDGSVEFAELWARHDARGKALERKRFVHGEVGPLTLTMQTFDVRSAPGQELVVYHAEPGSPSSEALALLGSLTATARGAAEPTGRRGRHAP</sequence>
<dbReference type="Pfam" id="PF13560">
    <property type="entry name" value="HTH_31"/>
    <property type="match status" value="1"/>
</dbReference>
<dbReference type="Pfam" id="PF17765">
    <property type="entry name" value="MLTR_LBD"/>
    <property type="match status" value="1"/>
</dbReference>
<dbReference type="PANTHER" id="PTHR35010:SF2">
    <property type="entry name" value="BLL4672 PROTEIN"/>
    <property type="match status" value="1"/>
</dbReference>
<dbReference type="SUPFAM" id="SSF47413">
    <property type="entry name" value="lambda repressor-like DNA-binding domains"/>
    <property type="match status" value="1"/>
</dbReference>
<dbReference type="PANTHER" id="PTHR35010">
    <property type="entry name" value="BLL4672 PROTEIN-RELATED"/>
    <property type="match status" value="1"/>
</dbReference>
<evidence type="ECO:0000313" key="2">
    <source>
        <dbReference type="EMBL" id="OSZ57477.1"/>
    </source>
</evidence>
<comment type="caution">
    <text evidence="2">The sequence shown here is derived from an EMBL/GenBank/DDBJ whole genome shotgun (WGS) entry which is preliminary data.</text>
</comment>
<reference evidence="2 3" key="1">
    <citation type="submission" date="2016-12" db="EMBL/GenBank/DDBJ databases">
        <title>Genome Mining:The Detection of Biosynthetic Gene Clusters to Aid in the Expression of Curamycin A produced by Streptomyces sp. strain CZA14.</title>
        <authorList>
            <person name="Durrell K.A."/>
            <person name="Kirby B.M."/>
            <person name="Khan W."/>
            <person name="Mthethwa T."/>
            <person name="Le Roes-Hill M."/>
        </authorList>
    </citation>
    <scope>NUCLEOTIDE SEQUENCE [LARGE SCALE GENOMIC DNA]</scope>
    <source>
        <strain evidence="2 3">CZA14</strain>
    </source>
</reference>
<dbReference type="Gene3D" id="1.10.260.40">
    <property type="entry name" value="lambda repressor-like DNA-binding domains"/>
    <property type="match status" value="1"/>
</dbReference>
<dbReference type="Proteomes" id="UP000194266">
    <property type="component" value="Unassembled WGS sequence"/>
</dbReference>
<dbReference type="CDD" id="cd00093">
    <property type="entry name" value="HTH_XRE"/>
    <property type="match status" value="1"/>
</dbReference>
<dbReference type="Gene3D" id="3.30.450.180">
    <property type="match status" value="1"/>
</dbReference>
<name>A0ABX3YE25_9ACTN</name>
<dbReference type="RefSeq" id="WP_086171896.1">
    <property type="nucleotide sequence ID" value="NZ_MRYD01000188.1"/>
</dbReference>
<gene>
    <name evidence="2" type="ORF">OQI_27110</name>
</gene>
<dbReference type="InterPro" id="IPR001387">
    <property type="entry name" value="Cro/C1-type_HTH"/>
</dbReference>
<keyword evidence="3" id="KW-1185">Reference proteome</keyword>
<dbReference type="InterPro" id="IPR041413">
    <property type="entry name" value="MLTR_LBD"/>
</dbReference>
<organism evidence="2 3">
    <name type="scientific">Streptomyces pharetrae CZA14</name>
    <dbReference type="NCBI Taxonomy" id="1144883"/>
    <lineage>
        <taxon>Bacteria</taxon>
        <taxon>Bacillati</taxon>
        <taxon>Actinomycetota</taxon>
        <taxon>Actinomycetes</taxon>
        <taxon>Kitasatosporales</taxon>
        <taxon>Streptomycetaceae</taxon>
        <taxon>Streptomyces</taxon>
    </lineage>
</organism>
<proteinExistence type="predicted"/>
<accession>A0ABX3YE25</accession>
<protein>
    <submittedName>
        <fullName evidence="2">Transcriptional regulator</fullName>
    </submittedName>
</protein>
<dbReference type="InterPro" id="IPR010982">
    <property type="entry name" value="Lambda_DNA-bd_dom_sf"/>
</dbReference>
<feature type="domain" description="HTH cro/C1-type" evidence="1">
    <location>
        <begin position="34"/>
        <end position="81"/>
    </location>
</feature>
<evidence type="ECO:0000259" key="1">
    <source>
        <dbReference type="PROSITE" id="PS50943"/>
    </source>
</evidence>